<feature type="region of interest" description="Disordered" evidence="1">
    <location>
        <begin position="13"/>
        <end position="51"/>
    </location>
</feature>
<sequence length="854" mass="94754">MSFDWLNVPGLNIENTGTDSKQNEPVVPPSVSFDFGLPPPIHDAGTMTRDSRSISDTALDMEVSNSYNNANNSSNAFLNVNPPQHAASNNDITTIQEHKELTQYKETADDLKVPLSLSQNQLTHEEIRTYLRWYKYILARSHTKLVRLQDVFRFLGNFTINEELKARIMAIFRSCKSALNIGQFFAVLRLISRAMIEGVLPYRRMILEKAPIPKPRPILSTQGNGEIYEEVEEDEDNKGDTTSKGNGSVDFDSFTSLLLTGKTIRKRVRRKILNAAFRNKRVRFSESITFQDPPTDKAHNHDTQHNNTPDANNGLEEPIPQGPLDLSLPMDQLLKQMATRKHNNTALVSKLPSEQQETEEEREELRDMQDSLSHFKQIQTVDAVTGLGTQLPVENTNGRNVPNMMGVSSTPLQPLKPTATGSANHFMRQEVNQGFSAPSTNDTNGVLTPLKPTATGSANHFMRQEMNQGYITSQNTEPNDSLQPLKPTATGSANYLVRSHFETNENIAPTQQVQPSFNQNSIPTTAIPALSPQHTTEIQPLKPTATGSANYLMKQQFATPMTAPHVNNPAQSNQNMPAAGTNGSVPRFQATAPNDQFMNFPQQQQQQQPNIQYQNSGTSNGSISQQNTYSNNNVSQSAENALPQLHPQNTYPQAHVTGNNQNIQNISHQQQQQQQFGSSNLLNPGANAASNYFQSLLTGSHSPSPNASHIQVSNTGNNGLGMHPQGNQQMYSGTSLQPPTNNNSNDSTGYGQYQNGQPAIYQNQQVQQQQNQSNNPHSYYPGQIQSPPPGSYNSTSQHPMQNTMQTSNQTHLNVPQYSYSGQQNHSSQPNPNILGDYQAMQNQVNSLQQSYNRR</sequence>
<keyword evidence="3" id="KW-1185">Reference proteome</keyword>
<proteinExistence type="predicted"/>
<feature type="region of interest" description="Disordered" evidence="1">
    <location>
        <begin position="289"/>
        <end position="319"/>
    </location>
</feature>
<dbReference type="STRING" id="1789683.A0A1X7R5M6"/>
<evidence type="ECO:0000313" key="3">
    <source>
        <dbReference type="Proteomes" id="UP000196158"/>
    </source>
</evidence>
<dbReference type="AlphaFoldDB" id="A0A1X7R5M6"/>
<organism evidence="2 3">
    <name type="scientific">Maudiozyma saulgeensis</name>
    <dbReference type="NCBI Taxonomy" id="1789683"/>
    <lineage>
        <taxon>Eukaryota</taxon>
        <taxon>Fungi</taxon>
        <taxon>Dikarya</taxon>
        <taxon>Ascomycota</taxon>
        <taxon>Saccharomycotina</taxon>
        <taxon>Saccharomycetes</taxon>
        <taxon>Saccharomycetales</taxon>
        <taxon>Saccharomycetaceae</taxon>
        <taxon>Maudiozyma</taxon>
    </lineage>
</organism>
<evidence type="ECO:0000256" key="1">
    <source>
        <dbReference type="SAM" id="MobiDB-lite"/>
    </source>
</evidence>
<feature type="compositionally biased region" description="Polar residues" evidence="1">
    <location>
        <begin position="616"/>
        <end position="631"/>
    </location>
</feature>
<name>A0A1X7R5M6_9SACH</name>
<dbReference type="EMBL" id="FXLY01000006">
    <property type="protein sequence ID" value="SMN20740.1"/>
    <property type="molecule type" value="Genomic_DNA"/>
</dbReference>
<gene>
    <name evidence="2" type="ORF">KASA_0M01342G</name>
</gene>
<accession>A0A1X7R5M6</accession>
<evidence type="ECO:0000313" key="2">
    <source>
        <dbReference type="EMBL" id="SMN20740.1"/>
    </source>
</evidence>
<feature type="compositionally biased region" description="Polar residues" evidence="1">
    <location>
        <begin position="791"/>
        <end position="831"/>
    </location>
</feature>
<feature type="compositionally biased region" description="Polar residues" evidence="1">
    <location>
        <begin position="568"/>
        <end position="584"/>
    </location>
</feature>
<feature type="compositionally biased region" description="Low complexity" evidence="1">
    <location>
        <begin position="593"/>
        <end position="615"/>
    </location>
</feature>
<protein>
    <submittedName>
        <fullName evidence="2">Similar to Saccharomyces cerevisiae YOR329C SCD5 Protein required for normal actin organization and endocytosis</fullName>
    </submittedName>
</protein>
<reference evidence="2 3" key="1">
    <citation type="submission" date="2017-04" db="EMBL/GenBank/DDBJ databases">
        <authorList>
            <person name="Afonso C.L."/>
            <person name="Miller P.J."/>
            <person name="Scott M.A."/>
            <person name="Spackman E."/>
            <person name="Goraichik I."/>
            <person name="Dimitrov K.M."/>
            <person name="Suarez D.L."/>
            <person name="Swayne D.E."/>
        </authorList>
    </citation>
    <scope>NUCLEOTIDE SEQUENCE [LARGE SCALE GENOMIC DNA]</scope>
</reference>
<dbReference type="OrthoDB" id="2553626at2759"/>
<feature type="compositionally biased region" description="Polar residues" evidence="1">
    <location>
        <begin position="696"/>
        <end position="717"/>
    </location>
</feature>
<feature type="region of interest" description="Disordered" evidence="1">
    <location>
        <begin position="562"/>
        <end position="631"/>
    </location>
</feature>
<feature type="region of interest" description="Disordered" evidence="1">
    <location>
        <begin position="696"/>
        <end position="835"/>
    </location>
</feature>
<feature type="compositionally biased region" description="Basic and acidic residues" evidence="1">
    <location>
        <begin position="294"/>
        <end position="304"/>
    </location>
</feature>
<feature type="compositionally biased region" description="Low complexity" evidence="1">
    <location>
        <begin position="762"/>
        <end position="775"/>
    </location>
</feature>
<feature type="compositionally biased region" description="Polar residues" evidence="1">
    <location>
        <begin position="725"/>
        <end position="761"/>
    </location>
</feature>
<dbReference type="Proteomes" id="UP000196158">
    <property type="component" value="Unassembled WGS sequence"/>
</dbReference>